<reference evidence="2 3" key="1">
    <citation type="journal article" date="2014" name="Nature">
        <title>The genome of the recently domesticated crop plant sugar beet (Beta vulgaris).</title>
        <authorList>
            <person name="Dohm J.C."/>
            <person name="Minoche A.E."/>
            <person name="Holtgrawe D."/>
            <person name="Capella-Gutierrez S."/>
            <person name="Zakrzewski F."/>
            <person name="Tafer H."/>
            <person name="Rupp O."/>
            <person name="Sorensen T.R."/>
            <person name="Stracke R."/>
            <person name="Reinhardt R."/>
            <person name="Goesmann A."/>
            <person name="Kraft T."/>
            <person name="Schulz B."/>
            <person name="Stadler P.F."/>
            <person name="Schmidt T."/>
            <person name="Gabaldon T."/>
            <person name="Lehrach H."/>
            <person name="Weisshaar B."/>
            <person name="Himmelbauer H."/>
        </authorList>
    </citation>
    <scope>NUCLEOTIDE SEQUENCE [LARGE SCALE GENOMIC DNA]</scope>
    <source>
        <tissue evidence="2">Taproot</tissue>
    </source>
</reference>
<proteinExistence type="predicted"/>
<keyword evidence="1" id="KW-0812">Transmembrane</keyword>
<accession>A0A0J8BAS9</accession>
<keyword evidence="1" id="KW-1133">Transmembrane helix</keyword>
<evidence type="ECO:0000313" key="3">
    <source>
        <dbReference type="Proteomes" id="UP000035740"/>
    </source>
</evidence>
<dbReference type="Gramene" id="KMS97047">
    <property type="protein sequence ID" value="KMS97047"/>
    <property type="gene ID" value="BVRB_7g179080"/>
</dbReference>
<dbReference type="Proteomes" id="UP000035740">
    <property type="component" value="Unassembled WGS sequence"/>
</dbReference>
<sequence length="71" mass="8394">MKHIQDYVVLTPRLRYSNRGQRKCSSPPRLETIFEEDNIDVDLFKGVVCVVPLFISLFTFYYLSKDMFTIV</sequence>
<evidence type="ECO:0000313" key="2">
    <source>
        <dbReference type="EMBL" id="KMS97047.1"/>
    </source>
</evidence>
<gene>
    <name evidence="2" type="ORF">BVRB_7g179080</name>
</gene>
<dbReference type="EMBL" id="KQ090342">
    <property type="protein sequence ID" value="KMS97047.1"/>
    <property type="molecule type" value="Genomic_DNA"/>
</dbReference>
<keyword evidence="3" id="KW-1185">Reference proteome</keyword>
<organism evidence="2 3">
    <name type="scientific">Beta vulgaris subsp. vulgaris</name>
    <name type="common">Beet</name>
    <dbReference type="NCBI Taxonomy" id="3555"/>
    <lineage>
        <taxon>Eukaryota</taxon>
        <taxon>Viridiplantae</taxon>
        <taxon>Streptophyta</taxon>
        <taxon>Embryophyta</taxon>
        <taxon>Tracheophyta</taxon>
        <taxon>Spermatophyta</taxon>
        <taxon>Magnoliopsida</taxon>
        <taxon>eudicotyledons</taxon>
        <taxon>Gunneridae</taxon>
        <taxon>Pentapetalae</taxon>
        <taxon>Caryophyllales</taxon>
        <taxon>Chenopodiaceae</taxon>
        <taxon>Betoideae</taxon>
        <taxon>Beta</taxon>
    </lineage>
</organism>
<feature type="transmembrane region" description="Helical" evidence="1">
    <location>
        <begin position="43"/>
        <end position="63"/>
    </location>
</feature>
<protein>
    <submittedName>
        <fullName evidence="2">Uncharacterized protein</fullName>
    </submittedName>
</protein>
<name>A0A0J8BAS9_BETVV</name>
<evidence type="ECO:0000256" key="1">
    <source>
        <dbReference type="SAM" id="Phobius"/>
    </source>
</evidence>
<keyword evidence="1" id="KW-0472">Membrane</keyword>
<dbReference type="AlphaFoldDB" id="A0A0J8BAS9"/>